<dbReference type="RefSeq" id="WP_098907225.1">
    <property type="nucleotide sequence ID" value="NZ_JARAOX010000103.1"/>
</dbReference>
<comment type="caution">
    <text evidence="3">The sequence shown here is derived from an EMBL/GenBank/DDBJ whole genome shotgun (WGS) entry which is preliminary data.</text>
</comment>
<sequence>MLNQVSVLIPYKPDKGIRDKLFRWVISYYKNVMPEVELCIGRSKSEPFNRSQAINRAAKKATRSIFVIADADVIYSREILIKAIPLLSKHAWIIPYGKWLDISQASTTKLLGSSPTWPFSTKVKSTERFGNKTVKPVSGVIVVTRRNFNSIKGFDERFRGWGREDNAFRDAMNTLCGPYKRINNNSIYHLWHPKVGPKGNPNIQNNNNLYKKYEKANGNAKQMKKLISERKK</sequence>
<proteinExistence type="predicted"/>
<evidence type="ECO:0000313" key="3">
    <source>
        <dbReference type="EMBL" id="MDD9781352.1"/>
    </source>
</evidence>
<evidence type="ECO:0000259" key="2">
    <source>
        <dbReference type="Pfam" id="PF02709"/>
    </source>
</evidence>
<gene>
    <name evidence="3" type="ORF">PVE99_02760</name>
</gene>
<dbReference type="Pfam" id="PF02709">
    <property type="entry name" value="Glyco_transf_7C"/>
    <property type="match status" value="1"/>
</dbReference>
<dbReference type="InterPro" id="IPR027791">
    <property type="entry name" value="Galactosyl_T_C"/>
</dbReference>
<dbReference type="EMBL" id="JARAOX010000103">
    <property type="protein sequence ID" value="MDD9781352.1"/>
    <property type="molecule type" value="Genomic_DNA"/>
</dbReference>
<dbReference type="SUPFAM" id="SSF53448">
    <property type="entry name" value="Nucleotide-diphospho-sugar transferases"/>
    <property type="match status" value="1"/>
</dbReference>
<dbReference type="Proteomes" id="UP001213771">
    <property type="component" value="Unassembled WGS sequence"/>
</dbReference>
<dbReference type="InterPro" id="IPR029044">
    <property type="entry name" value="Nucleotide-diphossugar_trans"/>
</dbReference>
<protein>
    <submittedName>
        <fullName evidence="3">Galactosyltransferase-related protein</fullName>
    </submittedName>
</protein>
<organism evidence="3 4">
    <name type="scientific">Priestia megaterium</name>
    <name type="common">Bacillus megaterium</name>
    <dbReference type="NCBI Taxonomy" id="1404"/>
    <lineage>
        <taxon>Bacteria</taxon>
        <taxon>Bacillati</taxon>
        <taxon>Bacillota</taxon>
        <taxon>Bacilli</taxon>
        <taxon>Bacillales</taxon>
        <taxon>Bacillaceae</taxon>
        <taxon>Priestia</taxon>
    </lineage>
</organism>
<reference evidence="3 4" key="1">
    <citation type="submission" date="2023-02" db="EMBL/GenBank/DDBJ databases">
        <authorList>
            <person name="Olszewska D."/>
        </authorList>
    </citation>
    <scope>NUCLEOTIDE SEQUENCE [LARGE SCALE GENOMIC DNA]</scope>
    <source>
        <strain evidence="3 4">FDU301</strain>
    </source>
</reference>
<dbReference type="Gene3D" id="3.90.550.10">
    <property type="entry name" value="Spore Coat Polysaccharide Biosynthesis Protein SpsA, Chain A"/>
    <property type="match status" value="1"/>
</dbReference>
<evidence type="ECO:0000313" key="4">
    <source>
        <dbReference type="Proteomes" id="UP001213771"/>
    </source>
</evidence>
<dbReference type="GO" id="GO:0016757">
    <property type="term" value="F:glycosyltransferase activity"/>
    <property type="evidence" value="ECO:0007669"/>
    <property type="project" value="UniProtKB-KW"/>
</dbReference>
<keyword evidence="3" id="KW-0328">Glycosyltransferase</keyword>
<dbReference type="AlphaFoldDB" id="A0ABD4WMA4"/>
<name>A0ABD4WMA4_PRIMG</name>
<accession>A0ABD4WMA4</accession>
<evidence type="ECO:0000256" key="1">
    <source>
        <dbReference type="ARBA" id="ARBA00022679"/>
    </source>
</evidence>
<keyword evidence="1" id="KW-0808">Transferase</keyword>
<feature type="domain" description="Galactosyltransferase C-terminal" evidence="2">
    <location>
        <begin position="136"/>
        <end position="190"/>
    </location>
</feature>